<dbReference type="InterPro" id="IPR002083">
    <property type="entry name" value="MATH/TRAF_dom"/>
</dbReference>
<organism evidence="3 4">
    <name type="scientific">Chlorella ohadii</name>
    <dbReference type="NCBI Taxonomy" id="2649997"/>
    <lineage>
        <taxon>Eukaryota</taxon>
        <taxon>Viridiplantae</taxon>
        <taxon>Chlorophyta</taxon>
        <taxon>core chlorophytes</taxon>
        <taxon>Trebouxiophyceae</taxon>
        <taxon>Chlorellales</taxon>
        <taxon>Chlorellaceae</taxon>
        <taxon>Chlorella clade</taxon>
        <taxon>Chlorella</taxon>
    </lineage>
</organism>
<feature type="domain" description="MATH" evidence="2">
    <location>
        <begin position="249"/>
        <end position="374"/>
    </location>
</feature>
<sequence>MAQQKRHRAAELTCSSYDAEQPAAFYLLDDREGLEALSDATLVVQDVELPVHSQVLCVQSKVLLDMFGAVTGSQAAASGSKEKVVMKEPFSGCDLFEVALFLRCAYCPTSLTPDNLIAVRNSLLGLLRLADKLDASRIMQAVAQSLGECVNAATPQAELVVWAEAAEQYCLPELRMRCLIEMARRLAHGGDSLAATFSATAELAKGCDSSTLSMLLGLLAAGCGPTGAPRVALVSPAAAVKALDSLANHGSFEWVVERYSLLPAGVGEPSYSPYFRAAGVDWRFKVYPGGQESAGRFSVFLVASTQGNFTATCIVTVVDQGRATGKADVQIQTTAKVFTDGTSWGWAKFMLAEQLHDQFYGYLKGDRLVLRASVEVTARNP</sequence>
<dbReference type="InterPro" id="IPR045005">
    <property type="entry name" value="BPM1-6"/>
</dbReference>
<dbReference type="SMART" id="SM00225">
    <property type="entry name" value="BTB"/>
    <property type="match status" value="1"/>
</dbReference>
<evidence type="ECO:0000259" key="2">
    <source>
        <dbReference type="PROSITE" id="PS50144"/>
    </source>
</evidence>
<evidence type="ECO:0000256" key="1">
    <source>
        <dbReference type="ARBA" id="ARBA00004906"/>
    </source>
</evidence>
<keyword evidence="4" id="KW-1185">Reference proteome</keyword>
<comment type="pathway">
    <text evidence="1">Protein modification; protein ubiquitination.</text>
</comment>
<dbReference type="Proteomes" id="UP001205105">
    <property type="component" value="Unassembled WGS sequence"/>
</dbReference>
<dbReference type="Gene3D" id="3.30.710.10">
    <property type="entry name" value="Potassium Channel Kv1.1, Chain A"/>
    <property type="match status" value="1"/>
</dbReference>
<dbReference type="InterPro" id="IPR008974">
    <property type="entry name" value="TRAF-like"/>
</dbReference>
<dbReference type="SUPFAM" id="SSF49599">
    <property type="entry name" value="TRAF domain-like"/>
    <property type="match status" value="1"/>
</dbReference>
<dbReference type="Gene3D" id="2.60.210.10">
    <property type="entry name" value="Apoptosis, Tumor Necrosis Factor Receptor Associated Protein 2, Chain A"/>
    <property type="match status" value="1"/>
</dbReference>
<accession>A0AAD5DFK7</accession>
<dbReference type="SUPFAM" id="SSF54695">
    <property type="entry name" value="POZ domain"/>
    <property type="match status" value="1"/>
</dbReference>
<proteinExistence type="predicted"/>
<dbReference type="PANTHER" id="PTHR26379">
    <property type="entry name" value="BTB/POZ AND MATH DOMAIN-CONTAINING PROTEIN 1"/>
    <property type="match status" value="1"/>
</dbReference>
<dbReference type="GO" id="GO:0016567">
    <property type="term" value="P:protein ubiquitination"/>
    <property type="evidence" value="ECO:0007669"/>
    <property type="project" value="InterPro"/>
</dbReference>
<evidence type="ECO:0000313" key="3">
    <source>
        <dbReference type="EMBL" id="KAI7837130.1"/>
    </source>
</evidence>
<dbReference type="Pfam" id="PF00651">
    <property type="entry name" value="BTB"/>
    <property type="match status" value="1"/>
</dbReference>
<dbReference type="InterPro" id="IPR000210">
    <property type="entry name" value="BTB/POZ_dom"/>
</dbReference>
<dbReference type="Pfam" id="PF22486">
    <property type="entry name" value="MATH_2"/>
    <property type="match status" value="1"/>
</dbReference>
<gene>
    <name evidence="3" type="ORF">COHA_009008</name>
</gene>
<dbReference type="EMBL" id="JADXDR010000162">
    <property type="protein sequence ID" value="KAI7837130.1"/>
    <property type="molecule type" value="Genomic_DNA"/>
</dbReference>
<dbReference type="PANTHER" id="PTHR26379:SF187">
    <property type="entry name" value="OS07G0655300 PROTEIN"/>
    <property type="match status" value="1"/>
</dbReference>
<dbReference type="InterPro" id="IPR011333">
    <property type="entry name" value="SKP1/BTB/POZ_sf"/>
</dbReference>
<protein>
    <recommendedName>
        <fullName evidence="2">MATH domain-containing protein</fullName>
    </recommendedName>
</protein>
<name>A0AAD5DFK7_9CHLO</name>
<dbReference type="CDD" id="cd00121">
    <property type="entry name" value="MATH"/>
    <property type="match status" value="1"/>
</dbReference>
<comment type="caution">
    <text evidence="3">The sequence shown here is derived from an EMBL/GenBank/DDBJ whole genome shotgun (WGS) entry which is preliminary data.</text>
</comment>
<reference evidence="3" key="1">
    <citation type="submission" date="2020-11" db="EMBL/GenBank/DDBJ databases">
        <title>Chlorella ohadii genome sequencing and assembly.</title>
        <authorList>
            <person name="Murik O."/>
            <person name="Treves H."/>
            <person name="Kedem I."/>
            <person name="Shotland Y."/>
            <person name="Kaplan A."/>
        </authorList>
    </citation>
    <scope>NUCLEOTIDE SEQUENCE</scope>
    <source>
        <strain evidence="3">1</strain>
    </source>
</reference>
<dbReference type="AlphaFoldDB" id="A0AAD5DFK7"/>
<evidence type="ECO:0000313" key="4">
    <source>
        <dbReference type="Proteomes" id="UP001205105"/>
    </source>
</evidence>
<dbReference type="PROSITE" id="PS50144">
    <property type="entry name" value="MATH"/>
    <property type="match status" value="1"/>
</dbReference>